<evidence type="ECO:0000313" key="10">
    <source>
        <dbReference type="Proteomes" id="UP001358614"/>
    </source>
</evidence>
<feature type="compositionally biased region" description="Polar residues" evidence="7">
    <location>
        <begin position="541"/>
        <end position="551"/>
    </location>
</feature>
<keyword evidence="5" id="KW-0804">Transcription</keyword>
<dbReference type="RefSeq" id="XP_066086242.1">
    <property type="nucleotide sequence ID" value="XM_066230145.1"/>
</dbReference>
<evidence type="ECO:0000256" key="1">
    <source>
        <dbReference type="ARBA" id="ARBA00022723"/>
    </source>
</evidence>
<dbReference type="KEGG" id="ker:91105187"/>
<organism evidence="9 10">
    <name type="scientific">Kwoniella europaea PYCC6329</name>
    <dbReference type="NCBI Taxonomy" id="1423913"/>
    <lineage>
        <taxon>Eukaryota</taxon>
        <taxon>Fungi</taxon>
        <taxon>Dikarya</taxon>
        <taxon>Basidiomycota</taxon>
        <taxon>Agaricomycotina</taxon>
        <taxon>Tremellomycetes</taxon>
        <taxon>Tremellales</taxon>
        <taxon>Cryptococcaceae</taxon>
        <taxon>Kwoniella</taxon>
    </lineage>
</organism>
<feature type="compositionally biased region" description="Polar residues" evidence="7">
    <location>
        <begin position="323"/>
        <end position="336"/>
    </location>
</feature>
<protein>
    <recommendedName>
        <fullName evidence="8">Zn(2)-C6 fungal-type domain-containing protein</fullName>
    </recommendedName>
</protein>
<dbReference type="SMART" id="SM00066">
    <property type="entry name" value="GAL4"/>
    <property type="match status" value="1"/>
</dbReference>
<evidence type="ECO:0000256" key="6">
    <source>
        <dbReference type="ARBA" id="ARBA00023242"/>
    </source>
</evidence>
<dbReference type="GO" id="GO:0008270">
    <property type="term" value="F:zinc ion binding"/>
    <property type="evidence" value="ECO:0007669"/>
    <property type="project" value="InterPro"/>
</dbReference>
<gene>
    <name evidence="9" type="ORF">V865_006386</name>
</gene>
<keyword evidence="10" id="KW-1185">Reference proteome</keyword>
<keyword evidence="3" id="KW-0805">Transcription regulation</keyword>
<feature type="compositionally biased region" description="Polar residues" evidence="7">
    <location>
        <begin position="402"/>
        <end position="411"/>
    </location>
</feature>
<dbReference type="GeneID" id="91105187"/>
<dbReference type="GO" id="GO:0003677">
    <property type="term" value="F:DNA binding"/>
    <property type="evidence" value="ECO:0007669"/>
    <property type="project" value="UniProtKB-KW"/>
</dbReference>
<reference evidence="9 10" key="1">
    <citation type="submission" date="2024-01" db="EMBL/GenBank/DDBJ databases">
        <title>Comparative genomics of Cryptococcus and Kwoniella reveals pathogenesis evolution and contrasting modes of karyotype evolution via chromosome fusion or intercentromeric recombination.</title>
        <authorList>
            <person name="Coelho M.A."/>
            <person name="David-Palma M."/>
            <person name="Shea T."/>
            <person name="Bowers K."/>
            <person name="McGinley-Smith S."/>
            <person name="Mohammad A.W."/>
            <person name="Gnirke A."/>
            <person name="Yurkov A.M."/>
            <person name="Nowrousian M."/>
            <person name="Sun S."/>
            <person name="Cuomo C.A."/>
            <person name="Heitman J."/>
        </authorList>
    </citation>
    <scope>NUCLEOTIDE SEQUENCE [LARGE SCALE GENOMIC DNA]</scope>
    <source>
        <strain evidence="9 10">PYCC6329</strain>
    </source>
</reference>
<feature type="region of interest" description="Disordered" evidence="7">
    <location>
        <begin position="514"/>
        <end position="573"/>
    </location>
</feature>
<feature type="region of interest" description="Disordered" evidence="7">
    <location>
        <begin position="92"/>
        <end position="179"/>
    </location>
</feature>
<feature type="compositionally biased region" description="Polar residues" evidence="7">
    <location>
        <begin position="45"/>
        <end position="54"/>
    </location>
</feature>
<dbReference type="PROSITE" id="PS50048">
    <property type="entry name" value="ZN2_CY6_FUNGAL_2"/>
    <property type="match status" value="1"/>
</dbReference>
<keyword evidence="6" id="KW-0539">Nucleus</keyword>
<dbReference type="GO" id="GO:0000981">
    <property type="term" value="F:DNA-binding transcription factor activity, RNA polymerase II-specific"/>
    <property type="evidence" value="ECO:0007669"/>
    <property type="project" value="InterPro"/>
</dbReference>
<dbReference type="PANTHER" id="PTHR47659">
    <property type="entry name" value="ZN(II)2CYS6 TRANSCRIPTION FACTOR (EUROFUNG)-RELATED"/>
    <property type="match status" value="1"/>
</dbReference>
<accession>A0AAX4KRV6</accession>
<evidence type="ECO:0000313" key="9">
    <source>
        <dbReference type="EMBL" id="WWD08275.1"/>
    </source>
</evidence>
<feature type="compositionally biased region" description="Low complexity" evidence="7">
    <location>
        <begin position="514"/>
        <end position="523"/>
    </location>
</feature>
<evidence type="ECO:0000256" key="7">
    <source>
        <dbReference type="SAM" id="MobiDB-lite"/>
    </source>
</evidence>
<feature type="region of interest" description="Disordered" evidence="7">
    <location>
        <begin position="670"/>
        <end position="696"/>
    </location>
</feature>
<dbReference type="Proteomes" id="UP001358614">
    <property type="component" value="Chromosome 2"/>
</dbReference>
<keyword evidence="2" id="KW-0862">Zinc</keyword>
<feature type="compositionally biased region" description="Polar residues" evidence="7">
    <location>
        <begin position="105"/>
        <end position="134"/>
    </location>
</feature>
<dbReference type="AlphaFoldDB" id="A0AAX4KRV6"/>
<dbReference type="InterPro" id="IPR001138">
    <property type="entry name" value="Zn2Cys6_DnaBD"/>
</dbReference>
<feature type="compositionally biased region" description="Low complexity" evidence="7">
    <location>
        <begin position="557"/>
        <end position="573"/>
    </location>
</feature>
<keyword evidence="1" id="KW-0479">Metal-binding</keyword>
<dbReference type="EMBL" id="CP144090">
    <property type="protein sequence ID" value="WWD08275.1"/>
    <property type="molecule type" value="Genomic_DNA"/>
</dbReference>
<feature type="region of interest" description="Disordered" evidence="7">
    <location>
        <begin position="282"/>
        <end position="347"/>
    </location>
</feature>
<feature type="compositionally biased region" description="Low complexity" evidence="7">
    <location>
        <begin position="154"/>
        <end position="163"/>
    </location>
</feature>
<feature type="compositionally biased region" description="Low complexity" evidence="7">
    <location>
        <begin position="382"/>
        <end position="399"/>
    </location>
</feature>
<name>A0AAX4KRV6_9TREE</name>
<feature type="region of interest" description="Disordered" evidence="7">
    <location>
        <begin position="29"/>
        <end position="54"/>
    </location>
</feature>
<dbReference type="InterPro" id="IPR050335">
    <property type="entry name" value="ERT1_acuK_gluconeogen_tf"/>
</dbReference>
<proteinExistence type="predicted"/>
<evidence type="ECO:0000256" key="4">
    <source>
        <dbReference type="ARBA" id="ARBA00023125"/>
    </source>
</evidence>
<evidence type="ECO:0000256" key="3">
    <source>
        <dbReference type="ARBA" id="ARBA00023015"/>
    </source>
</evidence>
<dbReference type="CDD" id="cd00067">
    <property type="entry name" value="GAL4"/>
    <property type="match status" value="1"/>
</dbReference>
<feature type="compositionally biased region" description="Basic residues" evidence="7">
    <location>
        <begin position="284"/>
        <end position="300"/>
    </location>
</feature>
<sequence>MNNQLSLQNMQRHFSDTAYLPQVSSRLNPNPNLITRPSRGLPVGTVQQRGTMSMPTSPIMKKMVIQPTASPATDLGQEIWDFPQTAQAFFPSQYQQQQQHLQQQNNPHPGQTHNQAQSQDQIQLHNQNQTPNSEFNHHVLPMDLTPSSSEYYDTTSQPPTTSSLQYISPQSTRFQDQPPITVSGMDLGIGMDIDSPFTNHAGFPNQAVSPTINTQVQQDELEDHDMNCDAGTGADTGTGGRKKRIQVRIACTHCQKACKKCSNTRPCERCVKYGLTDCVDSTRKPRKTGIKRGPYKRRSSKYSATGYPYPLTDEGGDGDSPKTKTNNHQYQFPNQDTNTNTNINTVSNHSDVQAGFHLSKINHTRANFFHLPHTHTAHENHQSPQPGSGSGLQSNSNPLHHQPSSTHSQSIIYPPFPKPTPTASSNLVTAISNALSLPQQSQWVDGQRLPLNTNGVTLEEENGSEKGKTSPLYPKIPVGVFPFSLVGGKDDPFSRAVSPIKQFDFDFASAGKNANANANANDNRSGLSGVREESEGEEQNPPRSVSTSVSSILPLPNNTSTRSTNETITNTTNLRVNTQPMISSPLPMGPGTGAYTFFALSSKIRKPSLRTLMSTSTSRAPSPTATTRTQGTSNALYNIEMDIQSPTLFTACADDSGMLLDVDEIEGWNTPWSGKNDDGVGEGGDDDGIRNHDGGETGLFEGIMGLH</sequence>
<feature type="region of interest" description="Disordered" evidence="7">
    <location>
        <begin position="376"/>
        <end position="418"/>
    </location>
</feature>
<evidence type="ECO:0000256" key="5">
    <source>
        <dbReference type="ARBA" id="ARBA00023163"/>
    </source>
</evidence>
<evidence type="ECO:0000259" key="8">
    <source>
        <dbReference type="PROSITE" id="PS50048"/>
    </source>
</evidence>
<keyword evidence="4" id="KW-0238">DNA-binding</keyword>
<evidence type="ECO:0000256" key="2">
    <source>
        <dbReference type="ARBA" id="ARBA00022833"/>
    </source>
</evidence>
<feature type="domain" description="Zn(2)-C6 fungal-type" evidence="8">
    <location>
        <begin position="250"/>
        <end position="280"/>
    </location>
</feature>
<feature type="compositionally biased region" description="Low complexity" evidence="7">
    <location>
        <begin position="93"/>
        <end position="104"/>
    </location>
</feature>
<dbReference type="PANTHER" id="PTHR47659:SF7">
    <property type="entry name" value="FUNGAL TRANSCRIPTIONAL REGULATORY PROTEIN, N-TERMINAL DOMAIN-CONTAINING PROTEIN"/>
    <property type="match status" value="1"/>
</dbReference>
<feature type="compositionally biased region" description="Polar residues" evidence="7">
    <location>
        <begin position="164"/>
        <end position="179"/>
    </location>
</feature>